<dbReference type="AlphaFoldDB" id="A0A1L8RIE4"/>
<dbReference type="Proteomes" id="UP000181884">
    <property type="component" value="Unassembled WGS sequence"/>
</dbReference>
<evidence type="ECO:0000313" key="1">
    <source>
        <dbReference type="EMBL" id="OJG19484.1"/>
    </source>
</evidence>
<sequence length="288" mass="32875">MDKALELRMAADQNLCINDPLAYLNESELVTKYEGLTNLTKLGEIFALIGIAEIPYSYELSFVKELVGSINKNVATSEGFSYTGKVEDVVPCYNAMLLEAYVRLGLGKSKQAQNAINWIKSYQVFERNRETSWLYKGICKHGGCMKATPCYIGIGKTVRALLTYREVVKDEDTTVDQLIEAGLKYMLKHQFFKRLSMDKPISPHITESTFPQSYVLSITDLLYIASKGKILGEANSSALIEKIQQKRTKNGGWKIEYLYKYNGYIPFDNRRQDSQWLTYYYDSLLNSE</sequence>
<proteinExistence type="predicted"/>
<accession>A0A1L8RIE4</accession>
<evidence type="ECO:0000313" key="2">
    <source>
        <dbReference type="Proteomes" id="UP000181884"/>
    </source>
</evidence>
<gene>
    <name evidence="1" type="ORF">RU97_GL001055</name>
</gene>
<keyword evidence="2" id="KW-1185">Reference proteome</keyword>
<dbReference type="EMBL" id="JXKH01000002">
    <property type="protein sequence ID" value="OJG19484.1"/>
    <property type="molecule type" value="Genomic_DNA"/>
</dbReference>
<organism evidence="1 2">
    <name type="scientific">Enterococcus canis</name>
    <dbReference type="NCBI Taxonomy" id="214095"/>
    <lineage>
        <taxon>Bacteria</taxon>
        <taxon>Bacillati</taxon>
        <taxon>Bacillota</taxon>
        <taxon>Bacilli</taxon>
        <taxon>Lactobacillales</taxon>
        <taxon>Enterococcaceae</taxon>
        <taxon>Enterococcus</taxon>
    </lineage>
</organism>
<protein>
    <submittedName>
        <fullName evidence="1">Uncharacterized protein</fullName>
    </submittedName>
</protein>
<dbReference type="STRING" id="214095.RU97_GL001055"/>
<dbReference type="RefSeq" id="WP_067390197.1">
    <property type="nucleotide sequence ID" value="NZ_JXKH01000002.1"/>
</dbReference>
<reference evidence="1 2" key="1">
    <citation type="submission" date="2014-12" db="EMBL/GenBank/DDBJ databases">
        <title>Draft genome sequences of 29 type strains of Enterococci.</title>
        <authorList>
            <person name="Zhong Z."/>
            <person name="Sun Z."/>
            <person name="Liu W."/>
            <person name="Zhang W."/>
            <person name="Zhang H."/>
        </authorList>
    </citation>
    <scope>NUCLEOTIDE SEQUENCE [LARGE SCALE GENOMIC DNA]</scope>
    <source>
        <strain evidence="1 2">DSM 17029</strain>
    </source>
</reference>
<name>A0A1L8RIE4_9ENTE</name>
<comment type="caution">
    <text evidence="1">The sequence shown here is derived from an EMBL/GenBank/DDBJ whole genome shotgun (WGS) entry which is preliminary data.</text>
</comment>